<dbReference type="OrthoDB" id="9813569at2"/>
<protein>
    <submittedName>
        <fullName evidence="7">2-dehydro-3-deoxygluconokinase</fullName>
    </submittedName>
</protein>
<feature type="domain" description="Carbohydrate kinase PfkB" evidence="6">
    <location>
        <begin position="24"/>
        <end position="301"/>
    </location>
</feature>
<dbReference type="SUPFAM" id="SSF53613">
    <property type="entry name" value="Ribokinase-like"/>
    <property type="match status" value="1"/>
</dbReference>
<dbReference type="EMBL" id="JENJ01000010">
    <property type="protein sequence ID" value="KGM97430.1"/>
    <property type="molecule type" value="Genomic_DNA"/>
</dbReference>
<dbReference type="CDD" id="cd01166">
    <property type="entry name" value="KdgK"/>
    <property type="match status" value="1"/>
</dbReference>
<dbReference type="PANTHER" id="PTHR43085:SF1">
    <property type="entry name" value="PSEUDOURIDINE KINASE-RELATED"/>
    <property type="match status" value="1"/>
</dbReference>
<dbReference type="Pfam" id="PF00294">
    <property type="entry name" value="PfkB"/>
    <property type="match status" value="1"/>
</dbReference>
<dbReference type="InterPro" id="IPR050306">
    <property type="entry name" value="PfkB_Carbo_kinase"/>
</dbReference>
<name>A0A0A0ICV1_CLONO</name>
<organism evidence="7 8">
    <name type="scientific">Clostridium novyi A str. 4552</name>
    <dbReference type="NCBI Taxonomy" id="1444289"/>
    <lineage>
        <taxon>Bacteria</taxon>
        <taxon>Bacillati</taxon>
        <taxon>Bacillota</taxon>
        <taxon>Clostridia</taxon>
        <taxon>Eubacteriales</taxon>
        <taxon>Clostridiaceae</taxon>
        <taxon>Clostridium</taxon>
    </lineage>
</organism>
<proteinExistence type="inferred from homology"/>
<reference evidence="7 8" key="1">
    <citation type="submission" date="2014-01" db="EMBL/GenBank/DDBJ databases">
        <title>Plasmidome dynamics in the species complex Clostridium novyi sensu lato converts strains of independent lineages into distinctly different pathogens.</title>
        <authorList>
            <person name="Skarin H."/>
            <person name="Segerman B."/>
        </authorList>
    </citation>
    <scope>NUCLEOTIDE SEQUENCE [LARGE SCALE GENOMIC DNA]</scope>
    <source>
        <strain evidence="7 8">4552</strain>
    </source>
</reference>
<evidence type="ECO:0000256" key="1">
    <source>
        <dbReference type="ARBA" id="ARBA00010688"/>
    </source>
</evidence>
<comment type="caution">
    <text evidence="7">The sequence shown here is derived from an EMBL/GenBank/DDBJ whole genome shotgun (WGS) entry which is preliminary data.</text>
</comment>
<evidence type="ECO:0000259" key="6">
    <source>
        <dbReference type="Pfam" id="PF00294"/>
    </source>
</evidence>
<dbReference type="PANTHER" id="PTHR43085">
    <property type="entry name" value="HEXOKINASE FAMILY MEMBER"/>
    <property type="match status" value="1"/>
</dbReference>
<dbReference type="InterPro" id="IPR002173">
    <property type="entry name" value="Carboh/pur_kinase_PfkB_CS"/>
</dbReference>
<comment type="similarity">
    <text evidence="1">Belongs to the carbohydrate kinase PfkB family.</text>
</comment>
<dbReference type="InterPro" id="IPR029056">
    <property type="entry name" value="Ribokinase-like"/>
</dbReference>
<dbReference type="Proteomes" id="UP000030012">
    <property type="component" value="Unassembled WGS sequence"/>
</dbReference>
<sequence length="314" mass="34964">MCEVITMGEPMTLFAASDIMPLEESSKFIKFLSGAEVNVAIGLSRLNHKVSYITQLKDDAMGIYIYNCLKKENIDTSYIRFVNQYFNGIQIKERVAKGDPRVINIRKNSASANIDKNIIKDINFKNVKWIHITGIPLGISQKFRETIIEFVKTAKKLGIKVCLDPNLRTHLWESNDKMIEVINSFAKLADIIIPGINEGYILTGMNEPEKIADFYLNIGVQQVIIKLGEKGSYIKEKDKQYIVDGFKVKNVIDTVGAGDGFAVGVLSGLLEGLSLKESVLRGNAIGAIQVMSLGDNDGLPTREELHKFMSKLEG</sequence>
<dbReference type="Gene3D" id="3.40.1190.20">
    <property type="match status" value="1"/>
</dbReference>
<dbReference type="GO" id="GO:0005524">
    <property type="term" value="F:ATP binding"/>
    <property type="evidence" value="ECO:0007669"/>
    <property type="project" value="UniProtKB-KW"/>
</dbReference>
<evidence type="ECO:0000256" key="3">
    <source>
        <dbReference type="ARBA" id="ARBA00022741"/>
    </source>
</evidence>
<keyword evidence="5" id="KW-0067">ATP-binding</keyword>
<evidence type="ECO:0000313" key="8">
    <source>
        <dbReference type="Proteomes" id="UP000030012"/>
    </source>
</evidence>
<dbReference type="RefSeq" id="WP_039253253.1">
    <property type="nucleotide sequence ID" value="NZ_JENJ01000010.1"/>
</dbReference>
<dbReference type="GO" id="GO:0016301">
    <property type="term" value="F:kinase activity"/>
    <property type="evidence" value="ECO:0007669"/>
    <property type="project" value="UniProtKB-KW"/>
</dbReference>
<dbReference type="AlphaFoldDB" id="A0A0A0ICV1"/>
<dbReference type="InterPro" id="IPR011611">
    <property type="entry name" value="PfkB_dom"/>
</dbReference>
<accession>A0A0A0ICV1</accession>
<evidence type="ECO:0000256" key="2">
    <source>
        <dbReference type="ARBA" id="ARBA00022679"/>
    </source>
</evidence>
<keyword evidence="4 7" id="KW-0418">Kinase</keyword>
<keyword evidence="2" id="KW-0808">Transferase</keyword>
<keyword evidence="3" id="KW-0547">Nucleotide-binding</keyword>
<evidence type="ECO:0000256" key="5">
    <source>
        <dbReference type="ARBA" id="ARBA00022840"/>
    </source>
</evidence>
<gene>
    <name evidence="7" type="ORF">Z968_03295</name>
</gene>
<dbReference type="PROSITE" id="PS00584">
    <property type="entry name" value="PFKB_KINASES_2"/>
    <property type="match status" value="1"/>
</dbReference>
<evidence type="ECO:0000313" key="7">
    <source>
        <dbReference type="EMBL" id="KGM97430.1"/>
    </source>
</evidence>
<evidence type="ECO:0000256" key="4">
    <source>
        <dbReference type="ARBA" id="ARBA00022777"/>
    </source>
</evidence>